<feature type="compositionally biased region" description="Polar residues" evidence="1">
    <location>
        <begin position="200"/>
        <end position="218"/>
    </location>
</feature>
<evidence type="ECO:0000313" key="3">
    <source>
        <dbReference type="Proteomes" id="UP000325081"/>
    </source>
</evidence>
<dbReference type="AlphaFoldDB" id="A0A5A7RK11"/>
<protein>
    <submittedName>
        <fullName evidence="2">Basic-leucine zipper transcription factor family protein</fullName>
    </submittedName>
</protein>
<reference evidence="3" key="1">
    <citation type="journal article" date="2019" name="Curr. Biol.">
        <title>Genome Sequence of Striga asiatica Provides Insight into the Evolution of Plant Parasitism.</title>
        <authorList>
            <person name="Yoshida S."/>
            <person name="Kim S."/>
            <person name="Wafula E.K."/>
            <person name="Tanskanen J."/>
            <person name="Kim Y.M."/>
            <person name="Honaas L."/>
            <person name="Yang Z."/>
            <person name="Spallek T."/>
            <person name="Conn C.E."/>
            <person name="Ichihashi Y."/>
            <person name="Cheong K."/>
            <person name="Cui S."/>
            <person name="Der J.P."/>
            <person name="Gundlach H."/>
            <person name="Jiao Y."/>
            <person name="Hori C."/>
            <person name="Ishida J.K."/>
            <person name="Kasahara H."/>
            <person name="Kiba T."/>
            <person name="Kim M.S."/>
            <person name="Koo N."/>
            <person name="Laohavisit A."/>
            <person name="Lee Y.H."/>
            <person name="Lumba S."/>
            <person name="McCourt P."/>
            <person name="Mortimer J.C."/>
            <person name="Mutuku J.M."/>
            <person name="Nomura T."/>
            <person name="Sasaki-Sekimoto Y."/>
            <person name="Seto Y."/>
            <person name="Wang Y."/>
            <person name="Wakatake T."/>
            <person name="Sakakibara H."/>
            <person name="Demura T."/>
            <person name="Yamaguchi S."/>
            <person name="Yoneyama K."/>
            <person name="Manabe R.I."/>
            <person name="Nelson D.C."/>
            <person name="Schulman A.H."/>
            <person name="Timko M.P."/>
            <person name="dePamphilis C.W."/>
            <person name="Choi D."/>
            <person name="Shirasu K."/>
        </authorList>
    </citation>
    <scope>NUCLEOTIDE SEQUENCE [LARGE SCALE GENOMIC DNA]</scope>
    <source>
        <strain evidence="3">cv. UVA1</strain>
    </source>
</reference>
<proteinExistence type="predicted"/>
<name>A0A5A7RK11_STRAF</name>
<gene>
    <name evidence="2" type="ORF">STAS_35389</name>
</gene>
<evidence type="ECO:0000313" key="2">
    <source>
        <dbReference type="EMBL" id="GER57565.1"/>
    </source>
</evidence>
<organism evidence="2 3">
    <name type="scientific">Striga asiatica</name>
    <name type="common">Asiatic witchweed</name>
    <name type="synonym">Buchnera asiatica</name>
    <dbReference type="NCBI Taxonomy" id="4170"/>
    <lineage>
        <taxon>Eukaryota</taxon>
        <taxon>Viridiplantae</taxon>
        <taxon>Streptophyta</taxon>
        <taxon>Embryophyta</taxon>
        <taxon>Tracheophyta</taxon>
        <taxon>Spermatophyta</taxon>
        <taxon>Magnoliopsida</taxon>
        <taxon>eudicotyledons</taxon>
        <taxon>Gunneridae</taxon>
        <taxon>Pentapetalae</taxon>
        <taxon>asterids</taxon>
        <taxon>lamiids</taxon>
        <taxon>Lamiales</taxon>
        <taxon>Orobanchaceae</taxon>
        <taxon>Buchnereae</taxon>
        <taxon>Striga</taxon>
    </lineage>
</organism>
<dbReference type="EMBL" id="BKCP01013403">
    <property type="protein sequence ID" value="GER57565.1"/>
    <property type="molecule type" value="Genomic_DNA"/>
</dbReference>
<dbReference type="Proteomes" id="UP000325081">
    <property type="component" value="Unassembled WGS sequence"/>
</dbReference>
<comment type="caution">
    <text evidence="2">The sequence shown here is derived from an EMBL/GenBank/DDBJ whole genome shotgun (WGS) entry which is preliminary data.</text>
</comment>
<evidence type="ECO:0000256" key="1">
    <source>
        <dbReference type="SAM" id="MobiDB-lite"/>
    </source>
</evidence>
<sequence length="218" mass="24157">MGRIASLMSPYMRDECFWLDHPEINLTLERIRRQRCDPTCHEEVSRPSNYRDVPRLVHQRVGPREVYGAPVARGVEHEREPEPRSEHVFLVVQVKPLGPAHGARVKIVVESDGVVENDHVSEMILASEDRRVAPRGGPHDGRSGVLGIMAVVDNVVEVESHVPAWLADSGPGPGPSIRPVYYNCTGDKSNLIYPHHDHAPSNSSNDESVTFGTAQVNS</sequence>
<accession>A0A5A7RK11</accession>
<keyword evidence="3" id="KW-1185">Reference proteome</keyword>
<feature type="region of interest" description="Disordered" evidence="1">
    <location>
        <begin position="193"/>
        <end position="218"/>
    </location>
</feature>